<dbReference type="WBParaSite" id="ES5_v2.g10372.t1">
    <property type="protein sequence ID" value="ES5_v2.g10372.t1"/>
    <property type="gene ID" value="ES5_v2.g10372"/>
</dbReference>
<sequence>MFDLPLSIRKKGTPYYIIWSYAFNPKKILKLTTREELLKFDIKKFCENFEESLPTPARAEKELLNRFSLYLTGHLLLGVTRVFDYRVTAILENAQRIIARINAPWDFLTVDEASPALSPIQQAQREMSPMDADFDPMEGPRADLFDDDFVDQRPNEDFQDEEPRRDEEQPAAGAAQPVDENEPPAAGRKTRKRAPKRPRPDTDDEDDDFGKKRKPRRKPAGRKGAVLNIARREDITMREDVLQESLEQDLLLDDLAPFEEEDFAIHGDQLIQLPNDTLLIIRGDPETAPRAQPDGDHDFDYQDFDVPARSASSSQCIAVKMFDNTAPRASPFHGAINLNGSRSQTPRPIARSRSSTPRPIAHSRLSTPQPKPDGVDHDFDYQDFDVRPRSVSPSRIIAVRLFDSPVPSAPPSTRSSPLFQGVINFDGSRSTTPRPQPDGDHDFDFADQQLDETAEKSFKKPRQKRMRRQHAREPVICFDAEELRTRDQVFLQKDIRNVKINKFRVRLDNYQDLYKVMLGGNVNIEANDDLRDLLDERIGRLDMERPRHRGTKSGELSSYRLESRLTELHSGRETPKEDQHEEQQQVPMSDPIDYDFDNDFRPLSPQPDEEAQQDQIPPKQRARTPIQYHDIEYVEPVPLPPGMEHLISPPRAVPLELFNSSSRAPFKELACKYDHDDLYMLILYRCAKEKKAVFKFSDFANHWPRAYIAKQYHNFLLLNQMGKILARNVHGVFHSFIVIPNEEFKTNMAKVLVRLNREAAA</sequence>
<dbReference type="Proteomes" id="UP000887579">
    <property type="component" value="Unplaced"/>
</dbReference>
<evidence type="ECO:0000313" key="2">
    <source>
        <dbReference type="WBParaSite" id="ES5_v2.g10372.t1"/>
    </source>
</evidence>
<reference evidence="2" key="1">
    <citation type="submission" date="2022-11" db="UniProtKB">
        <authorList>
            <consortium name="WormBaseParasite"/>
        </authorList>
    </citation>
    <scope>IDENTIFICATION</scope>
</reference>
<protein>
    <submittedName>
        <fullName evidence="2">Rad21/Rec8-like protein N-terminal domain-containing protein</fullName>
    </submittedName>
</protein>
<proteinExistence type="predicted"/>
<organism evidence="1 2">
    <name type="scientific">Panagrolaimus sp. ES5</name>
    <dbReference type="NCBI Taxonomy" id="591445"/>
    <lineage>
        <taxon>Eukaryota</taxon>
        <taxon>Metazoa</taxon>
        <taxon>Ecdysozoa</taxon>
        <taxon>Nematoda</taxon>
        <taxon>Chromadorea</taxon>
        <taxon>Rhabditida</taxon>
        <taxon>Tylenchina</taxon>
        <taxon>Panagrolaimomorpha</taxon>
        <taxon>Panagrolaimoidea</taxon>
        <taxon>Panagrolaimidae</taxon>
        <taxon>Panagrolaimus</taxon>
    </lineage>
</organism>
<accession>A0AC34F0A8</accession>
<evidence type="ECO:0000313" key="1">
    <source>
        <dbReference type="Proteomes" id="UP000887579"/>
    </source>
</evidence>
<name>A0AC34F0A8_9BILA</name>